<evidence type="ECO:0000313" key="9">
    <source>
        <dbReference type="Proteomes" id="UP000178272"/>
    </source>
</evidence>
<dbReference type="InterPro" id="IPR052203">
    <property type="entry name" value="GHMP_Kinase-Related"/>
</dbReference>
<keyword evidence="2" id="KW-0547">Nucleotide-binding</keyword>
<accession>A0A1G1VC03</accession>
<gene>
    <name evidence="8" type="ORF">A3F61_00865</name>
</gene>
<dbReference type="EMBL" id="MHCA01000004">
    <property type="protein sequence ID" value="OGY12954.1"/>
    <property type="molecule type" value="Genomic_DNA"/>
</dbReference>
<evidence type="ECO:0000259" key="7">
    <source>
        <dbReference type="Pfam" id="PF08544"/>
    </source>
</evidence>
<proteinExistence type="inferred from homology"/>
<keyword evidence="3 8" id="KW-0418">Kinase</keyword>
<dbReference type="PANTHER" id="PTHR32463:SF0">
    <property type="entry name" value="L-FUCOSE KINASE"/>
    <property type="match status" value="1"/>
</dbReference>
<dbReference type="GO" id="GO:0005524">
    <property type="term" value="F:ATP binding"/>
    <property type="evidence" value="ECO:0007669"/>
    <property type="project" value="UniProtKB-KW"/>
</dbReference>
<dbReference type="InterPro" id="IPR014606">
    <property type="entry name" value="Heptose_7-P_kinase"/>
</dbReference>
<dbReference type="InterPro" id="IPR006204">
    <property type="entry name" value="GHMP_kinase_N_dom"/>
</dbReference>
<name>A0A1G1VC03_9BACT</name>
<dbReference type="STRING" id="1797517.A3F61_00865"/>
<dbReference type="Proteomes" id="UP000178272">
    <property type="component" value="Unassembled WGS sequence"/>
</dbReference>
<dbReference type="InterPro" id="IPR001174">
    <property type="entry name" value="HddA/FKP"/>
</dbReference>
<keyword evidence="4" id="KW-0067">ATP-binding</keyword>
<protein>
    <submittedName>
        <fullName evidence="8">Galactokinase</fullName>
    </submittedName>
</protein>
<dbReference type="PIRSF" id="PIRSF036406">
    <property type="entry name" value="Hept_kin"/>
    <property type="match status" value="1"/>
</dbReference>
<dbReference type="InterPro" id="IPR013750">
    <property type="entry name" value="GHMP_kinase_C_dom"/>
</dbReference>
<comment type="similarity">
    <text evidence="5">Belongs to the GHMP kinase family.</text>
</comment>
<dbReference type="SUPFAM" id="SSF55060">
    <property type="entry name" value="GHMP Kinase, C-terminal domain"/>
    <property type="match status" value="1"/>
</dbReference>
<dbReference type="AlphaFoldDB" id="A0A1G1VC03"/>
<dbReference type="SUPFAM" id="SSF54211">
    <property type="entry name" value="Ribosomal protein S5 domain 2-like"/>
    <property type="match status" value="1"/>
</dbReference>
<feature type="domain" description="GHMP kinase N-terminal" evidence="6">
    <location>
        <begin position="73"/>
        <end position="155"/>
    </location>
</feature>
<evidence type="ECO:0000256" key="1">
    <source>
        <dbReference type="ARBA" id="ARBA00022679"/>
    </source>
</evidence>
<keyword evidence="1" id="KW-0808">Transferase</keyword>
<dbReference type="InterPro" id="IPR020568">
    <property type="entry name" value="Ribosomal_Su5_D2-typ_SF"/>
</dbReference>
<dbReference type="InterPro" id="IPR036554">
    <property type="entry name" value="GHMP_kinase_C_sf"/>
</dbReference>
<feature type="domain" description="GHMP kinase C-terminal" evidence="7">
    <location>
        <begin position="231"/>
        <end position="309"/>
    </location>
</feature>
<organism evidence="8 9">
    <name type="scientific">Candidatus Blackburnbacteria bacterium RIFCSPHIGHO2_12_FULL_41_13b</name>
    <dbReference type="NCBI Taxonomy" id="1797517"/>
    <lineage>
        <taxon>Bacteria</taxon>
        <taxon>Candidatus Blackburniibacteriota</taxon>
    </lineage>
</organism>
<dbReference type="Pfam" id="PF00288">
    <property type="entry name" value="GHMP_kinases_N"/>
    <property type="match status" value="1"/>
</dbReference>
<evidence type="ECO:0000256" key="3">
    <source>
        <dbReference type="ARBA" id="ARBA00022777"/>
    </source>
</evidence>
<dbReference type="Pfam" id="PF08544">
    <property type="entry name" value="GHMP_kinases_C"/>
    <property type="match status" value="1"/>
</dbReference>
<dbReference type="GO" id="GO:0050201">
    <property type="term" value="F:fucokinase activity"/>
    <property type="evidence" value="ECO:0007669"/>
    <property type="project" value="TreeGrafter"/>
</dbReference>
<dbReference type="PANTHER" id="PTHR32463">
    <property type="entry name" value="L-FUCOSE KINASE"/>
    <property type="match status" value="1"/>
</dbReference>
<evidence type="ECO:0000256" key="5">
    <source>
        <dbReference type="ARBA" id="ARBA00038121"/>
    </source>
</evidence>
<dbReference type="Gene3D" id="3.30.230.120">
    <property type="match status" value="1"/>
</dbReference>
<comment type="caution">
    <text evidence="8">The sequence shown here is derived from an EMBL/GenBank/DDBJ whole genome shotgun (WGS) entry which is preliminary data.</text>
</comment>
<reference evidence="8 9" key="1">
    <citation type="journal article" date="2016" name="Nat. Commun.">
        <title>Thousands of microbial genomes shed light on interconnected biogeochemical processes in an aquifer system.</title>
        <authorList>
            <person name="Anantharaman K."/>
            <person name="Brown C.T."/>
            <person name="Hug L.A."/>
            <person name="Sharon I."/>
            <person name="Castelle C.J."/>
            <person name="Probst A.J."/>
            <person name="Thomas B.C."/>
            <person name="Singh A."/>
            <person name="Wilkins M.J."/>
            <person name="Karaoz U."/>
            <person name="Brodie E.L."/>
            <person name="Williams K.H."/>
            <person name="Hubbard S.S."/>
            <person name="Banfield J.F."/>
        </authorList>
    </citation>
    <scope>NUCLEOTIDE SEQUENCE [LARGE SCALE GENOMIC DNA]</scope>
</reference>
<evidence type="ECO:0000259" key="6">
    <source>
        <dbReference type="Pfam" id="PF00288"/>
    </source>
</evidence>
<sequence>MIVTRAPFRIPLGGGGTDLPSYYSKYGGKLISVAIDKYLVTTVNHPVTDNLIRLKYSHSETVESVGEIKHDLIKEALKLTGITQGVELSFIADIPAGTGMGTSGSFLVSMLKALHAFKKEEVTAKHIAEEACDIEINKLKNPVGKQDQYIAAIGGITQLIIDKKGRVEVEKPIITPETIEDLEDSLLLFYTGIQRSSRSILKSQNSSTQKGNKKVLDSLHYIKEIGEEITKSLKIGNIDSFGKLLNTHWEYKLKLSGKISNGDINRWYEKGISAGALGGKLIGAGGGGFLLFCCPGDKRNLRKAMQEEGLNEMFFHFDFDGVKLVANF</sequence>
<dbReference type="GO" id="GO:0042352">
    <property type="term" value="P:GDP-L-fucose salvage"/>
    <property type="evidence" value="ECO:0007669"/>
    <property type="project" value="TreeGrafter"/>
</dbReference>
<evidence type="ECO:0000313" key="8">
    <source>
        <dbReference type="EMBL" id="OGY12954.1"/>
    </source>
</evidence>
<evidence type="ECO:0000256" key="4">
    <source>
        <dbReference type="ARBA" id="ARBA00022840"/>
    </source>
</evidence>
<evidence type="ECO:0000256" key="2">
    <source>
        <dbReference type="ARBA" id="ARBA00022741"/>
    </source>
</evidence>
<dbReference type="PRINTS" id="PR00960">
    <property type="entry name" value="LMBPPROTEIN"/>
</dbReference>